<evidence type="ECO:0000256" key="9">
    <source>
        <dbReference type="ARBA" id="ARBA00023310"/>
    </source>
</evidence>
<evidence type="ECO:0000256" key="6">
    <source>
        <dbReference type="ARBA" id="ARBA00022989"/>
    </source>
</evidence>
<evidence type="ECO:0000256" key="8">
    <source>
        <dbReference type="ARBA" id="ARBA00023136"/>
    </source>
</evidence>
<gene>
    <name evidence="12" type="primary">atpF</name>
    <name evidence="15" type="ORF">CSX02_02450</name>
</gene>
<comment type="function">
    <text evidence="12">Component of the F(0) channel, it forms part of the peripheral stalk, linking F(1) to F(0).</text>
</comment>
<evidence type="ECO:0000256" key="14">
    <source>
        <dbReference type="SAM" id="Coils"/>
    </source>
</evidence>
<organism evidence="15 16">
    <name type="scientific">Agathobacter ruminis</name>
    <dbReference type="NCBI Taxonomy" id="1712665"/>
    <lineage>
        <taxon>Bacteria</taxon>
        <taxon>Bacillati</taxon>
        <taxon>Bacillota</taxon>
        <taxon>Clostridia</taxon>
        <taxon>Lachnospirales</taxon>
        <taxon>Lachnospiraceae</taxon>
        <taxon>Agathobacter</taxon>
    </lineage>
</organism>
<dbReference type="InterPro" id="IPR028987">
    <property type="entry name" value="ATP_synth_B-like_membr_sf"/>
</dbReference>
<dbReference type="EMBL" id="PDYG01000008">
    <property type="protein sequence ID" value="PHU38415.1"/>
    <property type="molecule type" value="Genomic_DNA"/>
</dbReference>
<evidence type="ECO:0000313" key="15">
    <source>
        <dbReference type="EMBL" id="PHU38415.1"/>
    </source>
</evidence>
<protein>
    <recommendedName>
        <fullName evidence="12">ATP synthase subunit b</fullName>
    </recommendedName>
    <alternativeName>
        <fullName evidence="12">ATP synthase F(0) sector subunit b</fullName>
    </alternativeName>
    <alternativeName>
        <fullName evidence="12">ATPase subunit I</fullName>
    </alternativeName>
    <alternativeName>
        <fullName evidence="12">F-type ATPase subunit b</fullName>
        <shortName evidence="12">F-ATPase subunit b</shortName>
    </alternativeName>
</protein>
<comment type="function">
    <text evidence="10 12">F(1)F(0) ATP synthase produces ATP from ADP in the presence of a proton or sodium gradient. F-type ATPases consist of two structural domains, F(1) containing the extramembraneous catalytic core and F(0) containing the membrane proton channel, linked together by a central stalk and a peripheral stalk. During catalysis, ATP synthesis in the catalytic domain of F(1) is coupled via a rotary mechanism of the central stalk subunits to proton translocation.</text>
</comment>
<evidence type="ECO:0000256" key="10">
    <source>
        <dbReference type="ARBA" id="ARBA00025198"/>
    </source>
</evidence>
<sequence length="160" mass="18015">MIQISFWSILFTVVNLLILFIAFRIFFFKPLAKIIAQRQKEADELYEEALSRQNDAEELKNSYEQKLIGAESERKQILAEARKHADGEYQNILADAKSEASQIHKDAVAAAEHEKKEIIGSARKEIAQLIVDATTKVVGSKNSAEVDSDLYEQFLGKAGE</sequence>
<keyword evidence="4 12" id="KW-0812">Transmembrane</keyword>
<evidence type="ECO:0000313" key="16">
    <source>
        <dbReference type="Proteomes" id="UP000224563"/>
    </source>
</evidence>
<keyword evidence="9 12" id="KW-0066">ATP synthesis</keyword>
<dbReference type="GO" id="GO:0046933">
    <property type="term" value="F:proton-transporting ATP synthase activity, rotational mechanism"/>
    <property type="evidence" value="ECO:0007669"/>
    <property type="project" value="UniProtKB-UniRule"/>
</dbReference>
<evidence type="ECO:0000256" key="3">
    <source>
        <dbReference type="ARBA" id="ARBA00022547"/>
    </source>
</evidence>
<dbReference type="GO" id="GO:0012505">
    <property type="term" value="C:endomembrane system"/>
    <property type="evidence" value="ECO:0007669"/>
    <property type="project" value="UniProtKB-SubCell"/>
</dbReference>
<reference evidence="15 16" key="1">
    <citation type="submission" date="2017-10" db="EMBL/GenBank/DDBJ databases">
        <title>Resolving the taxonomy of Roseburia spp., Eubacterium rectale and Agathobacter spp. through phylogenomic analysis.</title>
        <authorList>
            <person name="Sheridan P.O."/>
            <person name="Walker A.W."/>
            <person name="Duncan S.H."/>
            <person name="Scott K.P."/>
            <person name="Toole P.W.O."/>
            <person name="Luis P."/>
            <person name="Flint H.J."/>
        </authorList>
    </citation>
    <scope>NUCLEOTIDE SEQUENCE [LARGE SCALE GENOMIC DNA]</scope>
    <source>
        <strain evidence="15 16">JK623</strain>
    </source>
</reference>
<dbReference type="HAMAP" id="MF_01398">
    <property type="entry name" value="ATP_synth_b_bprime"/>
    <property type="match status" value="1"/>
</dbReference>
<dbReference type="RefSeq" id="WP_031545104.1">
    <property type="nucleotide sequence ID" value="NZ_JANSWH010000051.1"/>
</dbReference>
<feature type="transmembrane region" description="Helical" evidence="12">
    <location>
        <begin position="6"/>
        <end position="28"/>
    </location>
</feature>
<keyword evidence="16" id="KW-1185">Reference proteome</keyword>
<dbReference type="PANTHER" id="PTHR33445:SF2">
    <property type="entry name" value="ATP SYNTHASE SUBUNIT B', CHLOROPLASTIC"/>
    <property type="match status" value="1"/>
</dbReference>
<comment type="subunit">
    <text evidence="12">F-type ATPases have 2 components, F(1) - the catalytic core - and F(0) - the membrane proton channel. F(1) has five subunits: alpha(3), beta(3), gamma(1), delta(1), epsilon(1). F(0) has three main subunits: a(1), b(2) and c(10-14). The alpha and beta chains form an alternating ring which encloses part of the gamma chain. F(1) is attached to F(0) by a central stalk formed by the gamma and epsilon chains, while a peripheral stalk is formed by the delta and b chains.</text>
</comment>
<keyword evidence="14" id="KW-0175">Coiled coil</keyword>
<dbReference type="AlphaFoldDB" id="A0A2G3E5I8"/>
<dbReference type="GO" id="GO:0046961">
    <property type="term" value="F:proton-transporting ATPase activity, rotational mechanism"/>
    <property type="evidence" value="ECO:0007669"/>
    <property type="project" value="TreeGrafter"/>
</dbReference>
<feature type="coiled-coil region" evidence="14">
    <location>
        <begin position="42"/>
        <end position="80"/>
    </location>
</feature>
<dbReference type="Pfam" id="PF00430">
    <property type="entry name" value="ATP-synt_B"/>
    <property type="match status" value="1"/>
</dbReference>
<keyword evidence="7 12" id="KW-0406">Ion transport</keyword>
<evidence type="ECO:0000256" key="12">
    <source>
        <dbReference type="HAMAP-Rule" id="MF_01398"/>
    </source>
</evidence>
<evidence type="ECO:0000256" key="2">
    <source>
        <dbReference type="ARBA" id="ARBA00022448"/>
    </source>
</evidence>
<evidence type="ECO:0000256" key="11">
    <source>
        <dbReference type="ARBA" id="ARBA00037847"/>
    </source>
</evidence>
<evidence type="ECO:0000256" key="1">
    <source>
        <dbReference type="ARBA" id="ARBA00005513"/>
    </source>
</evidence>
<evidence type="ECO:0000256" key="5">
    <source>
        <dbReference type="ARBA" id="ARBA00022781"/>
    </source>
</evidence>
<keyword evidence="3 12" id="KW-0138">CF(0)</keyword>
<dbReference type="SUPFAM" id="SSF81573">
    <property type="entry name" value="F1F0 ATP synthase subunit B, membrane domain"/>
    <property type="match status" value="1"/>
</dbReference>
<evidence type="ECO:0000256" key="13">
    <source>
        <dbReference type="RuleBase" id="RU003848"/>
    </source>
</evidence>
<keyword evidence="12" id="KW-1003">Cell membrane</keyword>
<keyword evidence="8 12" id="KW-0472">Membrane</keyword>
<keyword evidence="6 12" id="KW-1133">Transmembrane helix</keyword>
<dbReference type="PANTHER" id="PTHR33445">
    <property type="entry name" value="ATP SYNTHASE SUBUNIT B', CHLOROPLASTIC"/>
    <property type="match status" value="1"/>
</dbReference>
<evidence type="ECO:0000256" key="4">
    <source>
        <dbReference type="ARBA" id="ARBA00022692"/>
    </source>
</evidence>
<accession>A0A2G3E5I8</accession>
<reference evidence="15 16" key="2">
    <citation type="submission" date="2017-10" db="EMBL/GenBank/DDBJ databases">
        <authorList>
            <person name="Banno H."/>
            <person name="Chua N.-H."/>
        </authorList>
    </citation>
    <scope>NUCLEOTIDE SEQUENCE [LARGE SCALE GENOMIC DNA]</scope>
    <source>
        <strain evidence="15 16">JK623</strain>
    </source>
</reference>
<comment type="subcellular location">
    <subcellularLocation>
        <location evidence="12">Cell membrane</location>
        <topology evidence="12">Single-pass membrane protein</topology>
    </subcellularLocation>
    <subcellularLocation>
        <location evidence="11">Endomembrane system</location>
        <topology evidence="11">Single-pass membrane protein</topology>
    </subcellularLocation>
</comment>
<dbReference type="GO" id="GO:0005886">
    <property type="term" value="C:plasma membrane"/>
    <property type="evidence" value="ECO:0007669"/>
    <property type="project" value="UniProtKB-SubCell"/>
</dbReference>
<dbReference type="Proteomes" id="UP000224563">
    <property type="component" value="Unassembled WGS sequence"/>
</dbReference>
<dbReference type="InterPro" id="IPR050059">
    <property type="entry name" value="ATP_synthase_B_chain"/>
</dbReference>
<comment type="caution">
    <text evidence="15">The sequence shown here is derived from an EMBL/GenBank/DDBJ whole genome shotgun (WGS) entry which is preliminary data.</text>
</comment>
<evidence type="ECO:0000256" key="7">
    <source>
        <dbReference type="ARBA" id="ARBA00023065"/>
    </source>
</evidence>
<dbReference type="GO" id="GO:0045259">
    <property type="term" value="C:proton-transporting ATP synthase complex"/>
    <property type="evidence" value="ECO:0007669"/>
    <property type="project" value="UniProtKB-KW"/>
</dbReference>
<name>A0A2G3E5I8_9FIRM</name>
<keyword evidence="2 12" id="KW-0813">Transport</keyword>
<dbReference type="InterPro" id="IPR002146">
    <property type="entry name" value="ATP_synth_b/b'su_bac/chlpt"/>
</dbReference>
<keyword evidence="5 12" id="KW-0375">Hydrogen ion transport</keyword>
<dbReference type="CDD" id="cd06503">
    <property type="entry name" value="ATP-synt_Fo_b"/>
    <property type="match status" value="1"/>
</dbReference>
<comment type="similarity">
    <text evidence="1 12 13">Belongs to the ATPase B chain family.</text>
</comment>
<proteinExistence type="inferred from homology"/>